<feature type="domain" description="Oxo-4-hydroxy-4-carboxy-5-ureidoimidazoline decarboxylase" evidence="2">
    <location>
        <begin position="15"/>
        <end position="189"/>
    </location>
</feature>
<proteinExistence type="predicted"/>
<dbReference type="Proteomes" id="UP001360560">
    <property type="component" value="Unassembled WGS sequence"/>
</dbReference>
<evidence type="ECO:0000313" key="3">
    <source>
        <dbReference type="EMBL" id="GMM38603.1"/>
    </source>
</evidence>
<comment type="caution">
    <text evidence="3">The sequence shown here is derived from an EMBL/GenBank/DDBJ whole genome shotgun (WGS) entry which is preliminary data.</text>
</comment>
<reference evidence="3 4" key="1">
    <citation type="journal article" date="2023" name="Elife">
        <title>Identification of key yeast species and microbe-microbe interactions impacting larval growth of Drosophila in the wild.</title>
        <authorList>
            <person name="Mure A."/>
            <person name="Sugiura Y."/>
            <person name="Maeda R."/>
            <person name="Honda K."/>
            <person name="Sakurai N."/>
            <person name="Takahashi Y."/>
            <person name="Watada M."/>
            <person name="Katoh T."/>
            <person name="Gotoh A."/>
            <person name="Gotoh Y."/>
            <person name="Taniguchi I."/>
            <person name="Nakamura K."/>
            <person name="Hayashi T."/>
            <person name="Katayama T."/>
            <person name="Uemura T."/>
            <person name="Hattori Y."/>
        </authorList>
    </citation>
    <scope>NUCLEOTIDE SEQUENCE [LARGE SCALE GENOMIC DNA]</scope>
    <source>
        <strain evidence="3 4">SC-9</strain>
    </source>
</reference>
<evidence type="ECO:0000313" key="4">
    <source>
        <dbReference type="Proteomes" id="UP001360560"/>
    </source>
</evidence>
<dbReference type="PANTHER" id="PTHR37987">
    <property type="entry name" value="CHROMOSOME 9, WHOLE GENOME SHOTGUN SEQUENCE"/>
    <property type="match status" value="1"/>
</dbReference>
<evidence type="ECO:0000256" key="1">
    <source>
        <dbReference type="ARBA" id="ARBA00022631"/>
    </source>
</evidence>
<accession>A0AAV5QUS0</accession>
<keyword evidence="1" id="KW-0659">Purine metabolism</keyword>
<name>A0AAV5QUS0_9ASCO</name>
<dbReference type="AlphaFoldDB" id="A0AAV5QUS0"/>
<dbReference type="RefSeq" id="XP_064855598.1">
    <property type="nucleotide sequence ID" value="XM_064999526.1"/>
</dbReference>
<dbReference type="GO" id="GO:0006144">
    <property type="term" value="P:purine nucleobase metabolic process"/>
    <property type="evidence" value="ECO:0007669"/>
    <property type="project" value="UniProtKB-KW"/>
</dbReference>
<protein>
    <recommendedName>
        <fullName evidence="2">Oxo-4-hydroxy-4-carboxy-5-ureidoimidazoline decarboxylase domain-containing protein</fullName>
    </recommendedName>
</protein>
<dbReference type="InterPro" id="IPR036778">
    <property type="entry name" value="OHCU_decarboxylase_sf"/>
</dbReference>
<dbReference type="PANTHER" id="PTHR37987:SF1">
    <property type="entry name" value="OXO-4-HYDROXY-4-CARBOXY-5-UREIDOIMIDAZOLINE DECARBOXYLASE DOMAIN-CONTAINING PROTEIN"/>
    <property type="match status" value="1"/>
</dbReference>
<dbReference type="Pfam" id="PF09349">
    <property type="entry name" value="OHCU_decarbox"/>
    <property type="match status" value="1"/>
</dbReference>
<dbReference type="GeneID" id="90076591"/>
<organism evidence="3 4">
    <name type="scientific">Saccharomycopsis crataegensis</name>
    <dbReference type="NCBI Taxonomy" id="43959"/>
    <lineage>
        <taxon>Eukaryota</taxon>
        <taxon>Fungi</taxon>
        <taxon>Dikarya</taxon>
        <taxon>Ascomycota</taxon>
        <taxon>Saccharomycotina</taxon>
        <taxon>Saccharomycetes</taxon>
        <taxon>Saccharomycopsidaceae</taxon>
        <taxon>Saccharomycopsis</taxon>
    </lineage>
</organism>
<sequence length="196" mass="22474">MSNYKLPPISEVCFLSESQQKELLDHLFEHCETLHGYLIPKLFQTPEVKFATYKDFIEQVRLELLWFLSAEIANAKTSGATIDPRISKIIAAHPRLGAPKKQQVVNLSVHSAKEQASLSSSSEEEKFRLQQLNDLYESTFPGLRYVVFVNGRSRDIIMKNMEERIQRNDINEERKEAFNAMCDIALDRATKLGAKL</sequence>
<keyword evidence="4" id="KW-1185">Reference proteome</keyword>
<dbReference type="EMBL" id="BTFZ01000020">
    <property type="protein sequence ID" value="GMM38603.1"/>
    <property type="molecule type" value="Genomic_DNA"/>
</dbReference>
<evidence type="ECO:0000259" key="2">
    <source>
        <dbReference type="Pfam" id="PF09349"/>
    </source>
</evidence>
<dbReference type="InterPro" id="IPR018020">
    <property type="entry name" value="OHCU_decarboxylase"/>
</dbReference>
<gene>
    <name evidence="3" type="ORF">DASC09_059420</name>
</gene>
<dbReference type="Gene3D" id="1.10.3330.10">
    <property type="entry name" value="Oxo-4-hydroxy-4-carboxy-5-ureidoimidazoline decarboxylase"/>
    <property type="match status" value="1"/>
</dbReference>
<dbReference type="SUPFAM" id="SSF158694">
    <property type="entry name" value="UraD-Like"/>
    <property type="match status" value="1"/>
</dbReference>